<name>A0A8S1CKI1_9INSE</name>
<gene>
    <name evidence="1" type="ORF">CLODIP_2_CD14689</name>
</gene>
<keyword evidence="2" id="KW-1185">Reference proteome</keyword>
<protein>
    <submittedName>
        <fullName evidence="1">Uncharacterized protein</fullName>
    </submittedName>
</protein>
<dbReference type="Proteomes" id="UP000494165">
    <property type="component" value="Unassembled WGS sequence"/>
</dbReference>
<sequence>MQNRRFSLKNLTGEGIRSRSTLNSLSNFGGSTSVISGCKHKKYNAALLLSDHEESRLVFLSVASCNLELKLSDACT</sequence>
<organism evidence="1 2">
    <name type="scientific">Cloeon dipterum</name>
    <dbReference type="NCBI Taxonomy" id="197152"/>
    <lineage>
        <taxon>Eukaryota</taxon>
        <taxon>Metazoa</taxon>
        <taxon>Ecdysozoa</taxon>
        <taxon>Arthropoda</taxon>
        <taxon>Hexapoda</taxon>
        <taxon>Insecta</taxon>
        <taxon>Pterygota</taxon>
        <taxon>Palaeoptera</taxon>
        <taxon>Ephemeroptera</taxon>
        <taxon>Pisciforma</taxon>
        <taxon>Baetidae</taxon>
        <taxon>Cloeon</taxon>
    </lineage>
</organism>
<comment type="caution">
    <text evidence="1">The sequence shown here is derived from an EMBL/GenBank/DDBJ whole genome shotgun (WGS) entry which is preliminary data.</text>
</comment>
<evidence type="ECO:0000313" key="2">
    <source>
        <dbReference type="Proteomes" id="UP000494165"/>
    </source>
</evidence>
<evidence type="ECO:0000313" key="1">
    <source>
        <dbReference type="EMBL" id="CAB3369963.1"/>
    </source>
</evidence>
<proteinExistence type="predicted"/>
<dbReference type="AlphaFoldDB" id="A0A8S1CKI1"/>
<reference evidence="1 2" key="1">
    <citation type="submission" date="2020-04" db="EMBL/GenBank/DDBJ databases">
        <authorList>
            <person name="Alioto T."/>
            <person name="Alioto T."/>
            <person name="Gomez Garrido J."/>
        </authorList>
    </citation>
    <scope>NUCLEOTIDE SEQUENCE [LARGE SCALE GENOMIC DNA]</scope>
</reference>
<dbReference type="EMBL" id="CADEPI010000049">
    <property type="protein sequence ID" value="CAB3369963.1"/>
    <property type="molecule type" value="Genomic_DNA"/>
</dbReference>
<accession>A0A8S1CKI1</accession>